<dbReference type="RefSeq" id="WP_199470113.1">
    <property type="nucleotide sequence ID" value="NZ_JAEMNX010000030.1"/>
</dbReference>
<protein>
    <recommendedName>
        <fullName evidence="3">Integrase</fullName>
    </recommendedName>
</protein>
<dbReference type="Proteomes" id="UP000628710">
    <property type="component" value="Unassembled WGS sequence"/>
</dbReference>
<keyword evidence="2" id="KW-1185">Reference proteome</keyword>
<dbReference type="AlphaFoldDB" id="A0A934JTN0"/>
<comment type="caution">
    <text evidence="1">The sequence shown here is derived from an EMBL/GenBank/DDBJ whole genome shotgun (WGS) entry which is preliminary data.</text>
</comment>
<dbReference type="GO" id="GO:0003677">
    <property type="term" value="F:DNA binding"/>
    <property type="evidence" value="ECO:0007669"/>
    <property type="project" value="InterPro"/>
</dbReference>
<name>A0A934JTN0_9GAMM</name>
<dbReference type="SUPFAM" id="SSF56349">
    <property type="entry name" value="DNA breaking-rejoining enzymes"/>
    <property type="match status" value="1"/>
</dbReference>
<evidence type="ECO:0008006" key="3">
    <source>
        <dbReference type="Google" id="ProtNLM"/>
    </source>
</evidence>
<evidence type="ECO:0000313" key="2">
    <source>
        <dbReference type="Proteomes" id="UP000628710"/>
    </source>
</evidence>
<evidence type="ECO:0000313" key="1">
    <source>
        <dbReference type="EMBL" id="MBJ7539718.1"/>
    </source>
</evidence>
<reference evidence="1" key="1">
    <citation type="submission" date="2020-12" db="EMBL/GenBank/DDBJ databases">
        <title>Marinomonas arctica sp. nov., a psychrotolerant bacterium isolated from the Arctic.</title>
        <authorList>
            <person name="Zhang Y."/>
        </authorList>
    </citation>
    <scope>NUCLEOTIDE SEQUENCE</scope>
    <source>
        <strain evidence="1">C1424</strain>
    </source>
</reference>
<proteinExistence type="predicted"/>
<accession>A0A934JTN0</accession>
<feature type="non-terminal residue" evidence="1">
    <location>
        <position position="1"/>
    </location>
</feature>
<dbReference type="InterPro" id="IPR011010">
    <property type="entry name" value="DNA_brk_join_enz"/>
</dbReference>
<organism evidence="1 2">
    <name type="scientific">Marinomonas transparens</name>
    <dbReference type="NCBI Taxonomy" id="2795388"/>
    <lineage>
        <taxon>Bacteria</taxon>
        <taxon>Pseudomonadati</taxon>
        <taxon>Pseudomonadota</taxon>
        <taxon>Gammaproteobacteria</taxon>
        <taxon>Oceanospirillales</taxon>
        <taxon>Oceanospirillaceae</taxon>
        <taxon>Marinomonas</taxon>
    </lineage>
</organism>
<sequence>FFMEVKVNSTTIRSFSIYSNTLPQAFLLDVAEAWRLLNGTFKTKATERTYYQHITRWLRFLADRPNHEVWSYIGQDVGSLQEEYLAWQNLLTEYRNHIFDSYPKADQLKTRINQLMGVRKLLEYLVYTKTIPDGLVLRGWKDKQRLGQSSTFLSNDFYRLINRNNLEKLVVSFDDNDVSLDEDSLSLIKYTLENTEGDSDFNPISLVISSLQDRKSQLKSQAAEDYVSYIESTNQAIEWANDSKISARADAFHKAILSRDDAHTKMRLYDKALGGCATSVLVNYLIRYNEGRLLLNKDSRYGVFWLPDRMDRYKYNRQLIQWHLGCSNYAMVCAFAFILLETNANTTSVWGLKEDDLIDQNDNYFTLNWTKRRQRGHEAKYKNLPMRVDELTPQTLTVRDVFLHQMKCRKKFLNDVIPRDRRFLFLQWHKNNVKISPNERVYVPTRPSLEIFNRIFKILCKKASGGTWETTPKAIRGSALLLTGLVTRDATAVMIEGQHASLEMGKRYTYHYPEIWQQDKEIRLFLNWYQALFTVDIEGFAEKIGIDPVSYNENKEFALEQRQKEAQNAINQQFGGIHCIDPTAGAQHGTKAGSVCDKVDKCPTCKQRRGVFVASINNLANVIQWHEVLVQLKQTLSDKDFYKWRVWHVFTTLIVDTFSKDPTHARLMREAQKKAAFTQNSYVSLIPIAEVMSNGTSNH</sequence>
<dbReference type="EMBL" id="JAEMNX010000030">
    <property type="protein sequence ID" value="MBJ7539718.1"/>
    <property type="molecule type" value="Genomic_DNA"/>
</dbReference>
<gene>
    <name evidence="1" type="ORF">I8J31_18740</name>
</gene>